<dbReference type="Proteomes" id="UP000501812">
    <property type="component" value="Chromosome"/>
</dbReference>
<dbReference type="KEGG" id="luo:HHL09_01165"/>
<dbReference type="Gene3D" id="3.40.50.1820">
    <property type="entry name" value="alpha/beta hydrolase"/>
    <property type="match status" value="1"/>
</dbReference>
<feature type="domain" description="EF-hand" evidence="5">
    <location>
        <begin position="27"/>
        <end position="62"/>
    </location>
</feature>
<evidence type="ECO:0000313" key="6">
    <source>
        <dbReference type="EMBL" id="QJE94452.1"/>
    </source>
</evidence>
<dbReference type="InterPro" id="IPR049492">
    <property type="entry name" value="BD-FAE-like_dom"/>
</dbReference>
<feature type="signal peptide" evidence="4">
    <location>
        <begin position="1"/>
        <end position="22"/>
    </location>
</feature>
<name>A0A858RCK1_9BACT</name>
<dbReference type="InterPro" id="IPR002048">
    <property type="entry name" value="EF_hand_dom"/>
</dbReference>
<dbReference type="GO" id="GO:0004806">
    <property type="term" value="F:triacylglycerol lipase activity"/>
    <property type="evidence" value="ECO:0007669"/>
    <property type="project" value="TreeGrafter"/>
</dbReference>
<dbReference type="GO" id="GO:0005509">
    <property type="term" value="F:calcium ion binding"/>
    <property type="evidence" value="ECO:0007669"/>
    <property type="project" value="InterPro"/>
</dbReference>
<keyword evidence="4" id="KW-0732">Signal</keyword>
<sequence>MKPLLFPFIIFSSFALLQSAGAQQSPEKLAQLLKRFPAADADKNGTLTQEEARAFRQTQGVGKKTTASLPTPTIEAGSYGPHPASVFDFWKADSEAPAPLLVFIHGGGFKAGTRKGLKPDFLAKARAEGFAVLTIDYPFLPEKPVQEILPGIARAVQHARHHAKEWNIDPERIATLGGSAGAGSSLWIAAHPDLADPKSEDPVSRESSRVQAAASINGQATYDLLKWESLVGPAPQGILRDSEEPLRFYHLASEEGLHSEKAKAARAKVDVHGLLNRETPPLFLFTAGNIPRDNPPNRGAYVHSPRHSEALAAKASELGVTHTLITGDSAKGKDGLIEAIGFLKQQLAFAD</sequence>
<evidence type="ECO:0000313" key="7">
    <source>
        <dbReference type="Proteomes" id="UP000501812"/>
    </source>
</evidence>
<evidence type="ECO:0000256" key="2">
    <source>
        <dbReference type="ARBA" id="ARBA00022801"/>
    </source>
</evidence>
<dbReference type="SUPFAM" id="SSF53474">
    <property type="entry name" value="alpha/beta-Hydrolases"/>
    <property type="match status" value="1"/>
</dbReference>
<dbReference type="PANTHER" id="PTHR48081:SF30">
    <property type="entry name" value="ACETYL-HYDROLASE LIPR-RELATED"/>
    <property type="match status" value="1"/>
</dbReference>
<dbReference type="PANTHER" id="PTHR48081">
    <property type="entry name" value="AB HYDROLASE SUPERFAMILY PROTEIN C4A8.06C"/>
    <property type="match status" value="1"/>
</dbReference>
<dbReference type="EMBL" id="CP051774">
    <property type="protein sequence ID" value="QJE94452.1"/>
    <property type="molecule type" value="Genomic_DNA"/>
</dbReference>
<evidence type="ECO:0000256" key="1">
    <source>
        <dbReference type="ARBA" id="ARBA00010515"/>
    </source>
</evidence>
<reference evidence="6 7" key="1">
    <citation type="submission" date="2020-04" db="EMBL/GenBank/DDBJ databases">
        <title>Luteolibacter sp. G-1-1-1 isolated from soil.</title>
        <authorList>
            <person name="Dahal R.H."/>
        </authorList>
    </citation>
    <scope>NUCLEOTIDE SEQUENCE [LARGE SCALE GENOMIC DNA]</scope>
    <source>
        <strain evidence="6 7">G-1-1-1</strain>
    </source>
</reference>
<dbReference type="AlphaFoldDB" id="A0A858RCK1"/>
<evidence type="ECO:0000256" key="4">
    <source>
        <dbReference type="SAM" id="SignalP"/>
    </source>
</evidence>
<protein>
    <submittedName>
        <fullName evidence="6">Alpha/beta hydrolase</fullName>
    </submittedName>
</protein>
<dbReference type="RefSeq" id="WP_169452673.1">
    <property type="nucleotide sequence ID" value="NZ_CP051774.1"/>
</dbReference>
<keyword evidence="7" id="KW-1185">Reference proteome</keyword>
<accession>A0A858RCK1</accession>
<dbReference type="InterPro" id="IPR050300">
    <property type="entry name" value="GDXG_lipolytic_enzyme"/>
</dbReference>
<evidence type="ECO:0000256" key="3">
    <source>
        <dbReference type="SAM" id="MobiDB-lite"/>
    </source>
</evidence>
<keyword evidence="2 6" id="KW-0378">Hydrolase</keyword>
<evidence type="ECO:0000259" key="5">
    <source>
        <dbReference type="PROSITE" id="PS50222"/>
    </source>
</evidence>
<gene>
    <name evidence="6" type="ORF">HHL09_01165</name>
</gene>
<feature type="compositionally biased region" description="Polar residues" evidence="3">
    <location>
        <begin position="56"/>
        <end position="71"/>
    </location>
</feature>
<dbReference type="Pfam" id="PF20434">
    <property type="entry name" value="BD-FAE"/>
    <property type="match status" value="1"/>
</dbReference>
<dbReference type="PROSITE" id="PS50222">
    <property type="entry name" value="EF_HAND_2"/>
    <property type="match status" value="1"/>
</dbReference>
<comment type="similarity">
    <text evidence="1">Belongs to the 'GDXG' lipolytic enzyme family.</text>
</comment>
<feature type="chain" id="PRO_5032780548" evidence="4">
    <location>
        <begin position="23"/>
        <end position="351"/>
    </location>
</feature>
<dbReference type="InterPro" id="IPR029058">
    <property type="entry name" value="AB_hydrolase_fold"/>
</dbReference>
<proteinExistence type="inferred from homology"/>
<feature type="region of interest" description="Disordered" evidence="3">
    <location>
        <begin position="54"/>
        <end position="77"/>
    </location>
</feature>
<organism evidence="6 7">
    <name type="scientific">Luteolibacter luteus</name>
    <dbReference type="NCBI Taxonomy" id="2728835"/>
    <lineage>
        <taxon>Bacteria</taxon>
        <taxon>Pseudomonadati</taxon>
        <taxon>Verrucomicrobiota</taxon>
        <taxon>Verrucomicrobiia</taxon>
        <taxon>Verrucomicrobiales</taxon>
        <taxon>Verrucomicrobiaceae</taxon>
        <taxon>Luteolibacter</taxon>
    </lineage>
</organism>